<reference evidence="2" key="1">
    <citation type="submission" date="2022-10" db="EMBL/GenBank/DDBJ databases">
        <title>Genome assembly of Pristionchus species.</title>
        <authorList>
            <person name="Yoshida K."/>
            <person name="Sommer R.J."/>
        </authorList>
    </citation>
    <scope>NUCLEOTIDE SEQUENCE [LARGE SCALE GENOMIC DNA]</scope>
    <source>
        <strain evidence="2">RS5460</strain>
    </source>
</reference>
<proteinExistence type="predicted"/>
<organism evidence="1 2">
    <name type="scientific">Pristionchus mayeri</name>
    <dbReference type="NCBI Taxonomy" id="1317129"/>
    <lineage>
        <taxon>Eukaryota</taxon>
        <taxon>Metazoa</taxon>
        <taxon>Ecdysozoa</taxon>
        <taxon>Nematoda</taxon>
        <taxon>Chromadorea</taxon>
        <taxon>Rhabditida</taxon>
        <taxon>Rhabditina</taxon>
        <taxon>Diplogasteromorpha</taxon>
        <taxon>Diplogasteroidea</taxon>
        <taxon>Neodiplogasteridae</taxon>
        <taxon>Pristionchus</taxon>
    </lineage>
</organism>
<gene>
    <name evidence="1" type="ORF">PMAYCL1PPCAC_28282</name>
</gene>
<accession>A0AAN5D9D2</accession>
<name>A0AAN5D9D2_9BILA</name>
<dbReference type="EMBL" id="BTRK01000006">
    <property type="protein sequence ID" value="GMR58087.1"/>
    <property type="molecule type" value="Genomic_DNA"/>
</dbReference>
<protein>
    <submittedName>
        <fullName evidence="1">Uncharacterized protein</fullName>
    </submittedName>
</protein>
<dbReference type="Proteomes" id="UP001328107">
    <property type="component" value="Unassembled WGS sequence"/>
</dbReference>
<feature type="non-terminal residue" evidence="1">
    <location>
        <position position="1"/>
    </location>
</feature>
<comment type="caution">
    <text evidence="1">The sequence shown here is derived from an EMBL/GenBank/DDBJ whole genome shotgun (WGS) entry which is preliminary data.</text>
</comment>
<sequence>KTIWTLQKLPYAAEIEEQADEHFRVIKAGFAHSVLLKDISRGLLHYCTELGKYISLYSYRFTKEDHIALLRLLIPFVKKGEIYGDVAVILSTMTSLLK</sequence>
<evidence type="ECO:0000313" key="1">
    <source>
        <dbReference type="EMBL" id="GMR58087.1"/>
    </source>
</evidence>
<keyword evidence="2" id="KW-1185">Reference proteome</keyword>
<dbReference type="AlphaFoldDB" id="A0AAN5D9D2"/>
<feature type="non-terminal residue" evidence="1">
    <location>
        <position position="98"/>
    </location>
</feature>
<evidence type="ECO:0000313" key="2">
    <source>
        <dbReference type="Proteomes" id="UP001328107"/>
    </source>
</evidence>